<keyword evidence="16" id="KW-0511">Multifunctional enzyme</keyword>
<dbReference type="CDD" id="cd00683">
    <property type="entry name" value="Trans_IPPS_HH"/>
    <property type="match status" value="1"/>
</dbReference>
<gene>
    <name evidence="20" type="ORF">W97_05648</name>
</gene>
<dbReference type="EMBL" id="JH767579">
    <property type="protein sequence ID" value="EON66255.1"/>
    <property type="molecule type" value="Genomic_DNA"/>
</dbReference>
<name>R7YWD8_CONA1</name>
<evidence type="ECO:0000256" key="2">
    <source>
        <dbReference type="ARBA" id="ARBA00004141"/>
    </source>
</evidence>
<accession>R7YWD8</accession>
<comment type="pathway">
    <text evidence="3">Carotenoid biosynthesis; beta-carotene biosynthesis.</text>
</comment>
<dbReference type="GO" id="GO:0051996">
    <property type="term" value="F:squalene synthase [NAD(P)H] activity"/>
    <property type="evidence" value="ECO:0007669"/>
    <property type="project" value="InterPro"/>
</dbReference>
<dbReference type="GO" id="GO:0016020">
    <property type="term" value="C:membrane"/>
    <property type="evidence" value="ECO:0007669"/>
    <property type="project" value="UniProtKB-SubCell"/>
</dbReference>
<dbReference type="InterPro" id="IPR033904">
    <property type="entry name" value="Trans_IPPS_HH"/>
</dbReference>
<dbReference type="SUPFAM" id="SSF48576">
    <property type="entry name" value="Terpenoid synthases"/>
    <property type="match status" value="1"/>
</dbReference>
<dbReference type="EC" id="5.5.1.19" evidence="7"/>
<evidence type="ECO:0000256" key="8">
    <source>
        <dbReference type="ARBA" id="ARBA00012396"/>
    </source>
</evidence>
<dbReference type="InterPro" id="IPR044843">
    <property type="entry name" value="Trans_IPPS_bact-type"/>
</dbReference>
<feature type="transmembrane region" description="Helical" evidence="19">
    <location>
        <begin position="231"/>
        <end position="255"/>
    </location>
</feature>
<evidence type="ECO:0000256" key="12">
    <source>
        <dbReference type="ARBA" id="ARBA00022746"/>
    </source>
</evidence>
<evidence type="ECO:0000256" key="16">
    <source>
        <dbReference type="ARBA" id="ARBA00023268"/>
    </source>
</evidence>
<evidence type="ECO:0000256" key="5">
    <source>
        <dbReference type="ARBA" id="ARBA00008247"/>
    </source>
</evidence>
<evidence type="ECO:0000313" key="21">
    <source>
        <dbReference type="Proteomes" id="UP000016924"/>
    </source>
</evidence>
<comment type="subcellular location">
    <subcellularLocation>
        <location evidence="2">Membrane</location>
        <topology evidence="2">Multi-pass membrane protein</topology>
    </subcellularLocation>
</comment>
<dbReference type="InterPro" id="IPR002060">
    <property type="entry name" value="Squ/phyt_synthse"/>
</dbReference>
<evidence type="ECO:0000256" key="7">
    <source>
        <dbReference type="ARBA" id="ARBA00012242"/>
    </source>
</evidence>
<dbReference type="GO" id="GO:0045436">
    <property type="term" value="F:lycopene beta cyclase activity"/>
    <property type="evidence" value="ECO:0007669"/>
    <property type="project" value="UniProtKB-ARBA"/>
</dbReference>
<dbReference type="OrthoDB" id="6600518at2759"/>
<dbReference type="SFLD" id="SFLDG01212">
    <property type="entry name" value="Phytoene_synthase_like"/>
    <property type="match status" value="1"/>
</dbReference>
<evidence type="ECO:0000256" key="6">
    <source>
        <dbReference type="ARBA" id="ARBA00008406"/>
    </source>
</evidence>
<dbReference type="GO" id="GO:0016117">
    <property type="term" value="P:carotenoid biosynthetic process"/>
    <property type="evidence" value="ECO:0007669"/>
    <property type="project" value="UniProtKB-KW"/>
</dbReference>
<dbReference type="PANTHER" id="PTHR31480">
    <property type="entry name" value="BIFUNCTIONAL LYCOPENE CYCLASE/PHYTOENE SYNTHASE"/>
    <property type="match status" value="1"/>
</dbReference>
<evidence type="ECO:0000256" key="4">
    <source>
        <dbReference type="ARBA" id="ARBA00005172"/>
    </source>
</evidence>
<keyword evidence="21" id="KW-1185">Reference proteome</keyword>
<evidence type="ECO:0000256" key="9">
    <source>
        <dbReference type="ARBA" id="ARBA00018909"/>
    </source>
</evidence>
<dbReference type="STRING" id="1168221.R7YWD8"/>
<feature type="transmembrane region" description="Helical" evidence="19">
    <location>
        <begin position="36"/>
        <end position="55"/>
    </location>
</feature>
<keyword evidence="11 19" id="KW-0812">Transmembrane</keyword>
<organism evidence="20 21">
    <name type="scientific">Coniosporium apollinis (strain CBS 100218)</name>
    <name type="common">Rock-inhabiting black yeast</name>
    <dbReference type="NCBI Taxonomy" id="1168221"/>
    <lineage>
        <taxon>Eukaryota</taxon>
        <taxon>Fungi</taxon>
        <taxon>Dikarya</taxon>
        <taxon>Ascomycota</taxon>
        <taxon>Pezizomycotina</taxon>
        <taxon>Dothideomycetes</taxon>
        <taxon>Dothideomycetes incertae sedis</taxon>
        <taxon>Coniosporium</taxon>
    </lineage>
</organism>
<evidence type="ECO:0000256" key="14">
    <source>
        <dbReference type="ARBA" id="ARBA00023136"/>
    </source>
</evidence>
<dbReference type="Proteomes" id="UP000016924">
    <property type="component" value="Unassembled WGS sequence"/>
</dbReference>
<comment type="pathway">
    <text evidence="4">Carotenoid biosynthesis; phytoene biosynthesis; all-trans-phytoene from geranylgeranyl diphosphate: step 1/1.</text>
</comment>
<evidence type="ECO:0000313" key="20">
    <source>
        <dbReference type="EMBL" id="EON66255.1"/>
    </source>
</evidence>
<dbReference type="eggNOG" id="KOG1459">
    <property type="taxonomic scope" value="Eukaryota"/>
</dbReference>
<dbReference type="EC" id="2.5.1.32" evidence="8"/>
<dbReference type="UniPathway" id="UPA00802"/>
<keyword evidence="13 19" id="KW-1133">Transmembrane helix</keyword>
<evidence type="ECO:0000256" key="3">
    <source>
        <dbReference type="ARBA" id="ARBA00005089"/>
    </source>
</evidence>
<evidence type="ECO:0000256" key="15">
    <source>
        <dbReference type="ARBA" id="ARBA00023235"/>
    </source>
</evidence>
<dbReference type="InterPro" id="IPR017825">
    <property type="entry name" value="Lycopene_cyclase_dom"/>
</dbReference>
<dbReference type="UniPathway" id="UPA00799">
    <property type="reaction ID" value="UER00773"/>
</dbReference>
<dbReference type="GeneID" id="19902959"/>
<dbReference type="HOGENOM" id="CLU_012965_0_0_1"/>
<evidence type="ECO:0000256" key="11">
    <source>
        <dbReference type="ARBA" id="ARBA00022692"/>
    </source>
</evidence>
<dbReference type="Pfam" id="PF00494">
    <property type="entry name" value="SQS_PSY"/>
    <property type="match status" value="1"/>
</dbReference>
<feature type="transmembrane region" description="Helical" evidence="19">
    <location>
        <begin position="186"/>
        <end position="205"/>
    </location>
</feature>
<comment type="catalytic activity">
    <reaction evidence="18">
        <text>all-trans-lycopene = gamma-carotene</text>
        <dbReference type="Rhea" id="RHEA:32219"/>
        <dbReference type="ChEBI" id="CHEBI:15948"/>
        <dbReference type="ChEBI" id="CHEBI:27740"/>
        <dbReference type="EC" id="5.5.1.19"/>
    </reaction>
</comment>
<keyword evidence="10" id="KW-0808">Transferase</keyword>
<comment type="similarity">
    <text evidence="5">In the N-terminal section; belongs to the lycopene beta-cyclase family.</text>
</comment>
<feature type="transmembrane region" description="Helical" evidence="19">
    <location>
        <begin position="6"/>
        <end position="24"/>
    </location>
</feature>
<dbReference type="PROSITE" id="PS01045">
    <property type="entry name" value="SQUALEN_PHYTOEN_SYN_2"/>
    <property type="match status" value="1"/>
</dbReference>
<dbReference type="InterPro" id="IPR019845">
    <property type="entry name" value="Squalene/phytoene_synthase_CS"/>
</dbReference>
<proteinExistence type="inferred from homology"/>
<dbReference type="GO" id="GO:0004311">
    <property type="term" value="F:geranylgeranyl diphosphate synthase activity"/>
    <property type="evidence" value="ECO:0007669"/>
    <property type="project" value="InterPro"/>
</dbReference>
<dbReference type="RefSeq" id="XP_007781572.1">
    <property type="nucleotide sequence ID" value="XM_007783382.1"/>
</dbReference>
<evidence type="ECO:0000256" key="1">
    <source>
        <dbReference type="ARBA" id="ARBA00001805"/>
    </source>
</evidence>
<evidence type="ECO:0000256" key="19">
    <source>
        <dbReference type="SAM" id="Phobius"/>
    </source>
</evidence>
<dbReference type="InterPro" id="IPR008949">
    <property type="entry name" value="Isoprenoid_synthase_dom_sf"/>
</dbReference>
<evidence type="ECO:0000256" key="18">
    <source>
        <dbReference type="ARBA" id="ARBA00029335"/>
    </source>
</evidence>
<sequence>MGFDYALVHLKYTIPVAVALTFVYRPLLTRLDVYKILFLATIAVLSTIPWDSHLIRTRIWSYPPEAIVGPTLFAIPAEEIFFFVVQTYNTTLLYLLFSKPTFHPIHLRSEGPSTDVRRTPGSLWRYYKWAGQLVLSLSIASGVSLIGRGGVGVYMGLIVVWACPFLLLLWYALAYQFIIGLPKSNTLLPIFAPTLYLWIVDTLALKRGTWVIESGTKLGIHLWPHLEIEEAVFFLLTNTLIVFGLVAFDNALAILDTFPHLFPELPAMPSPLLLVKALLTPASKYDEERIAGLTDAVARLRKKSRSFYLASGTFEGRLRIDMIVLYSFCRVADDLIDEGTVASSRQWINRLRTFLDRSYNYSEKSHSVRSYVVANFPPWARTAPLQLPTNYLPKQPLYDLLKGFEMDLIFSENPSGPTPAYFPIVNANVLDFYGACVAGTVAELCLELVFHHIPGPIAPATRRRLVDAGAKMGIALQYVNIARDIAVDAAIKRVYIPTSWLEQEDLTPEAVIKKPEGERIERLRQKLLDRAFSLYGEARGAIEELPVEARAPMRVAVESYMEIGRVLRQKGYQVKAGRATVPKLRRVLVAWRALSR</sequence>
<evidence type="ECO:0000256" key="17">
    <source>
        <dbReference type="ARBA" id="ARBA00029313"/>
    </source>
</evidence>
<dbReference type="Gene3D" id="1.10.600.10">
    <property type="entry name" value="Farnesyl Diphosphate Synthase"/>
    <property type="match status" value="1"/>
</dbReference>
<keyword evidence="15" id="KW-0413">Isomerase</keyword>
<reference evidence="21" key="1">
    <citation type="submission" date="2012-06" db="EMBL/GenBank/DDBJ databases">
        <title>The genome sequence of Coniosporium apollinis CBS 100218.</title>
        <authorList>
            <consortium name="The Broad Institute Genome Sequencing Platform"/>
            <person name="Cuomo C."/>
            <person name="Gorbushina A."/>
            <person name="Noack S."/>
            <person name="Walker B."/>
            <person name="Young S.K."/>
            <person name="Zeng Q."/>
            <person name="Gargeya S."/>
            <person name="Fitzgerald M."/>
            <person name="Haas B."/>
            <person name="Abouelleil A."/>
            <person name="Alvarado L."/>
            <person name="Arachchi H.M."/>
            <person name="Berlin A.M."/>
            <person name="Chapman S.B."/>
            <person name="Goldberg J."/>
            <person name="Griggs A."/>
            <person name="Gujja S."/>
            <person name="Hansen M."/>
            <person name="Howarth C."/>
            <person name="Imamovic A."/>
            <person name="Larimer J."/>
            <person name="McCowan C."/>
            <person name="Montmayeur A."/>
            <person name="Murphy C."/>
            <person name="Neiman D."/>
            <person name="Pearson M."/>
            <person name="Priest M."/>
            <person name="Roberts A."/>
            <person name="Saif S."/>
            <person name="Shea T."/>
            <person name="Sisk P."/>
            <person name="Sykes S."/>
            <person name="Wortman J."/>
            <person name="Nusbaum C."/>
            <person name="Birren B."/>
        </authorList>
    </citation>
    <scope>NUCLEOTIDE SEQUENCE [LARGE SCALE GENOMIC DNA]</scope>
    <source>
        <strain evidence="21">CBS 100218</strain>
    </source>
</reference>
<comment type="catalytic activity">
    <reaction evidence="1">
        <text>2 (2E,6E,10E)-geranylgeranyl diphosphate = 15-cis-phytoene + 2 diphosphate</text>
        <dbReference type="Rhea" id="RHEA:34475"/>
        <dbReference type="ChEBI" id="CHEBI:27787"/>
        <dbReference type="ChEBI" id="CHEBI:33019"/>
        <dbReference type="ChEBI" id="CHEBI:58756"/>
        <dbReference type="EC" id="2.5.1.32"/>
    </reaction>
</comment>
<comment type="catalytic activity">
    <reaction evidence="17">
        <text>gamma-carotene = all-trans-beta-carotene</text>
        <dbReference type="Rhea" id="RHEA:32239"/>
        <dbReference type="ChEBI" id="CHEBI:17579"/>
        <dbReference type="ChEBI" id="CHEBI:27740"/>
        <dbReference type="EC" id="5.5.1.19"/>
    </reaction>
</comment>
<feature type="transmembrane region" description="Helical" evidence="19">
    <location>
        <begin position="126"/>
        <end position="147"/>
    </location>
</feature>
<comment type="similarity">
    <text evidence="6">In the C-terminal section; belongs to the phytoene/squalene synthase family.</text>
</comment>
<dbReference type="AlphaFoldDB" id="R7YWD8"/>
<dbReference type="OMA" id="WACPFLL"/>
<dbReference type="NCBIfam" id="TIGR03462">
    <property type="entry name" value="CarR_dom_SF"/>
    <property type="match status" value="2"/>
</dbReference>
<evidence type="ECO:0000256" key="10">
    <source>
        <dbReference type="ARBA" id="ARBA00022679"/>
    </source>
</evidence>
<evidence type="ECO:0000256" key="13">
    <source>
        <dbReference type="ARBA" id="ARBA00022989"/>
    </source>
</evidence>
<feature type="transmembrane region" description="Helical" evidence="19">
    <location>
        <begin position="153"/>
        <end position="174"/>
    </location>
</feature>
<dbReference type="SFLD" id="SFLDS00005">
    <property type="entry name" value="Isoprenoid_Synthase_Type_I"/>
    <property type="match status" value="1"/>
</dbReference>
<dbReference type="GO" id="GO:0016872">
    <property type="term" value="F:intramolecular lyase activity"/>
    <property type="evidence" value="ECO:0007669"/>
    <property type="project" value="InterPro"/>
</dbReference>
<dbReference type="SFLD" id="SFLDG01018">
    <property type="entry name" value="Squalene/Phytoene_Synthase_Lik"/>
    <property type="match status" value="1"/>
</dbReference>
<keyword evidence="12" id="KW-0125">Carotenoid biosynthesis</keyword>
<keyword evidence="14 19" id="KW-0472">Membrane</keyword>
<protein>
    <recommendedName>
        <fullName evidence="9">Bifunctional lycopene cyclase/phytoene synthase</fullName>
        <ecNumber evidence="8">2.5.1.32</ecNumber>
        <ecNumber evidence="7">5.5.1.19</ecNumber>
    </recommendedName>
</protein>